<name>A0A3B4TWE8_SERDU</name>
<proteinExistence type="predicted"/>
<evidence type="ECO:0000256" key="1">
    <source>
        <dbReference type="SAM" id="MobiDB-lite"/>
    </source>
</evidence>
<organism evidence="2 3">
    <name type="scientific">Seriola dumerili</name>
    <name type="common">Greater amberjack</name>
    <name type="synonym">Caranx dumerili</name>
    <dbReference type="NCBI Taxonomy" id="41447"/>
    <lineage>
        <taxon>Eukaryota</taxon>
        <taxon>Metazoa</taxon>
        <taxon>Chordata</taxon>
        <taxon>Craniata</taxon>
        <taxon>Vertebrata</taxon>
        <taxon>Euteleostomi</taxon>
        <taxon>Actinopterygii</taxon>
        <taxon>Neopterygii</taxon>
        <taxon>Teleostei</taxon>
        <taxon>Neoteleostei</taxon>
        <taxon>Acanthomorphata</taxon>
        <taxon>Carangaria</taxon>
        <taxon>Carangiformes</taxon>
        <taxon>Carangidae</taxon>
        <taxon>Seriola</taxon>
    </lineage>
</organism>
<sequence>SGHRTSGHLKSGHQDTETSGRWPTTSRRRRSGFSDQRLDLASHSLQLVAWLLYFSTSLSQGFGVFVPLLPPHWIPAGIHRILRLWRRPEYHVRDMLSETGFLRRGYGLRKEGLEGETV</sequence>
<protein>
    <submittedName>
        <fullName evidence="2">Uncharacterized protein</fullName>
    </submittedName>
</protein>
<feature type="region of interest" description="Disordered" evidence="1">
    <location>
        <begin position="1"/>
        <end position="30"/>
    </location>
</feature>
<dbReference type="AlphaFoldDB" id="A0A3B4TWE8"/>
<reference evidence="2" key="2">
    <citation type="submission" date="2025-09" db="UniProtKB">
        <authorList>
            <consortium name="Ensembl"/>
        </authorList>
    </citation>
    <scope>IDENTIFICATION</scope>
</reference>
<evidence type="ECO:0000313" key="3">
    <source>
        <dbReference type="Proteomes" id="UP000261420"/>
    </source>
</evidence>
<dbReference type="STRING" id="41447.ENSSDUP00000010634"/>
<dbReference type="Proteomes" id="UP000261420">
    <property type="component" value="Unplaced"/>
</dbReference>
<feature type="compositionally biased region" description="Basic residues" evidence="1">
    <location>
        <begin position="1"/>
        <end position="11"/>
    </location>
</feature>
<reference evidence="2" key="1">
    <citation type="submission" date="2025-08" db="UniProtKB">
        <authorList>
            <consortium name="Ensembl"/>
        </authorList>
    </citation>
    <scope>IDENTIFICATION</scope>
</reference>
<accession>A0A3B4TWE8</accession>
<dbReference type="Ensembl" id="ENSSDUT00000010830.1">
    <property type="protein sequence ID" value="ENSSDUP00000010634.1"/>
    <property type="gene ID" value="ENSSDUG00000007773.1"/>
</dbReference>
<evidence type="ECO:0000313" key="2">
    <source>
        <dbReference type="Ensembl" id="ENSSDUP00000010634.1"/>
    </source>
</evidence>
<keyword evidence="3" id="KW-1185">Reference proteome</keyword>